<evidence type="ECO:0000256" key="1">
    <source>
        <dbReference type="SAM" id="MobiDB-lite"/>
    </source>
</evidence>
<gene>
    <name evidence="3" type="ORF">ACK4CP_29720</name>
</gene>
<keyword evidence="2" id="KW-0812">Transmembrane</keyword>
<protein>
    <recommendedName>
        <fullName evidence="5">PNPLA domain-containing protein</fullName>
    </recommendedName>
</protein>
<feature type="transmembrane region" description="Helical" evidence="2">
    <location>
        <begin position="176"/>
        <end position="196"/>
    </location>
</feature>
<feature type="transmembrane region" description="Helical" evidence="2">
    <location>
        <begin position="430"/>
        <end position="448"/>
    </location>
</feature>
<feature type="compositionally biased region" description="Basic and acidic residues" evidence="1">
    <location>
        <begin position="342"/>
        <end position="355"/>
    </location>
</feature>
<feature type="transmembrane region" description="Helical" evidence="2">
    <location>
        <begin position="572"/>
        <end position="599"/>
    </location>
</feature>
<sequence>MTTEVPGQQQRGRQYHFWKACKLFLSVPACLISIYIGLGITEVLDNTLSRMHEPGGASAGASSVASPRSLLSHDAVAEAIGQWRNGHALIEKAVGASNAGISVNSLLIIYLVADVLFIALPIFWMLYNLNNRASDKLEKFAGTSAAPMCVPGAERSESADSIDRAWLGNFLKKARAAAYAFLLCAVAVDVVLIRAVRAENNVLIGLTGGIALAKWVLFSFALVALLVGKLGSRGMRTVRKAGIGKQVREVKEGWVYLLSLRIQIGVGMLLLFLGVLRGDLGRQLDDAFLFLFSGWAFPAQWTLMFAVMLTIVMLVTANQCLRSYLPSVKNDTSAPGEPAHPGPRDIERRKREQEKRKKKEWRRNWFFLFLGIALGVVGGMVHYHMMPFGIVLIAPGILIAVTAIFSLFVSPSKPTFDVLETEPYMIAGRGWRYSVALAVIPLVVLSALGTRNGVRLLTINHYCGGAALIVVAIFFVIPVGFAFVFITHRILILLKLVEDDDNKHRKTPVTQPLPLTAVAWGLFSVAIVCAAAISPRVTGSLLGPWSSVFVLCIALALAGAALVMLSGHIRTWGFLVAIGFGRTPLIGAILLCFVINAAIDDRYSYHDVRLAGELASSDSASTHPQPHVALTAALDQWAAKQRENNNDAGRREIPLVFIASAGGGIRAAYWTALVMRCLLEGDGNGCPPAKLRKDAVFLASGISGGSLGLAGIHGLPGPDAWRKALQQDFLGPAIAALAFRDLPNSLLRIDIHDSDRATILERAWEKAAADEGGWLDRGLAETAYNVDGTIAFPLLVLNGTSVLDGCRVAATVLDLSTATPTDGSKNSSSTDCLALNRDGFTKPEVALPALPATKDVFDNTCSRDDGTIPLDIRLSTAALLSARFPYVSPTGTLNACGNGDRTFDLDGGLIDSSGALPLAMLWPEVVKWLNDQPDSVCYAPKLIIMENSYLEQTKSEPTAHPSELTAPLDATMATQAAATPTARQAAALAFQKSFGTGRCRHRMQSSPGWLAPNVVDFYPVAQPGVQAPLGWTLSAYSRQSLENEIISMTNRCAAEIVSAWFTGSMQRPADCREQNNGSS</sequence>
<feature type="transmembrane region" description="Helical" evidence="2">
    <location>
        <begin position="202"/>
        <end position="227"/>
    </location>
</feature>
<feature type="transmembrane region" description="Helical" evidence="2">
    <location>
        <begin position="288"/>
        <end position="315"/>
    </location>
</feature>
<keyword evidence="2" id="KW-1133">Transmembrane helix</keyword>
<evidence type="ECO:0000313" key="4">
    <source>
        <dbReference type="Proteomes" id="UP001635817"/>
    </source>
</evidence>
<evidence type="ECO:0000256" key="2">
    <source>
        <dbReference type="SAM" id="Phobius"/>
    </source>
</evidence>
<feature type="transmembrane region" description="Helical" evidence="2">
    <location>
        <begin position="20"/>
        <end position="41"/>
    </location>
</feature>
<proteinExistence type="predicted"/>
<feature type="transmembrane region" description="Helical" evidence="2">
    <location>
        <begin position="365"/>
        <end position="383"/>
    </location>
</feature>
<feature type="transmembrane region" description="Helical" evidence="2">
    <location>
        <begin position="254"/>
        <end position="276"/>
    </location>
</feature>
<keyword evidence="2" id="KW-0472">Membrane</keyword>
<evidence type="ECO:0000313" key="3">
    <source>
        <dbReference type="EMBL" id="MFN6554603.1"/>
    </source>
</evidence>
<dbReference type="EMBL" id="JBKBDE010000013">
    <property type="protein sequence ID" value="MFN6554603.1"/>
    <property type="molecule type" value="Genomic_DNA"/>
</dbReference>
<dbReference type="RefSeq" id="WP_409552683.1">
    <property type="nucleotide sequence ID" value="NZ_JBKBDE010000013.1"/>
</dbReference>
<feature type="transmembrane region" description="Helical" evidence="2">
    <location>
        <begin position="468"/>
        <end position="492"/>
    </location>
</feature>
<dbReference type="Proteomes" id="UP001635817">
    <property type="component" value="Unassembled WGS sequence"/>
</dbReference>
<reference evidence="3 4" key="1">
    <citation type="submission" date="2024-12" db="EMBL/GenBank/DDBJ databases">
        <title>The coexistence of Mycolicibacterium septicum and Mycolicibacterium nivoides in clinical samples.</title>
        <authorList>
            <person name="Wang C."/>
            <person name="Feng Y."/>
            <person name="Zong Z."/>
        </authorList>
    </citation>
    <scope>NUCLEOTIDE SEQUENCE [LARGE SCALE GENOMIC DNA]</scope>
    <source>
        <strain evidence="3 4">120310</strain>
    </source>
</reference>
<accession>A0ABW9M2S2</accession>
<feature type="transmembrane region" description="Helical" evidence="2">
    <location>
        <begin position="389"/>
        <end position="409"/>
    </location>
</feature>
<feature type="transmembrane region" description="Helical" evidence="2">
    <location>
        <begin position="545"/>
        <end position="565"/>
    </location>
</feature>
<feature type="transmembrane region" description="Helical" evidence="2">
    <location>
        <begin position="513"/>
        <end position="533"/>
    </location>
</feature>
<comment type="caution">
    <text evidence="3">The sequence shown here is derived from an EMBL/GenBank/DDBJ whole genome shotgun (WGS) entry which is preliminary data.</text>
</comment>
<feature type="transmembrane region" description="Helical" evidence="2">
    <location>
        <begin position="107"/>
        <end position="127"/>
    </location>
</feature>
<name>A0ABW9M2S2_9MYCO</name>
<organism evidence="3 4">
    <name type="scientific">Mycolicibacterium septicum</name>
    <dbReference type="NCBI Taxonomy" id="98668"/>
    <lineage>
        <taxon>Bacteria</taxon>
        <taxon>Bacillati</taxon>
        <taxon>Actinomycetota</taxon>
        <taxon>Actinomycetes</taxon>
        <taxon>Mycobacteriales</taxon>
        <taxon>Mycobacteriaceae</taxon>
        <taxon>Mycolicibacterium</taxon>
    </lineage>
</organism>
<evidence type="ECO:0008006" key="5">
    <source>
        <dbReference type="Google" id="ProtNLM"/>
    </source>
</evidence>
<feature type="region of interest" description="Disordered" evidence="1">
    <location>
        <begin position="330"/>
        <end position="355"/>
    </location>
</feature>
<keyword evidence="4" id="KW-1185">Reference proteome</keyword>